<dbReference type="Gramene" id="Ma06_t11410.1">
    <property type="protein sequence ID" value="Ma06_p11410.1"/>
    <property type="gene ID" value="Ma06_g11410"/>
</dbReference>
<keyword evidence="6" id="KW-1185">Reference proteome</keyword>
<evidence type="ECO:0000313" key="6">
    <source>
        <dbReference type="Proteomes" id="UP000012960"/>
    </source>
</evidence>
<dbReference type="AlphaFoldDB" id="A0A804JF41"/>
<dbReference type="InParanoid" id="A0A804JF41"/>
<evidence type="ECO:0000313" key="5">
    <source>
        <dbReference type="EnsemblPlants" id="Ma06_p11410.1"/>
    </source>
</evidence>
<protein>
    <submittedName>
        <fullName evidence="4">(wild Malaysian banana) hypothetical protein</fullName>
    </submittedName>
</protein>
<dbReference type="Pfam" id="PF09336">
    <property type="entry name" value="Vps4_C"/>
    <property type="match status" value="1"/>
</dbReference>
<reference evidence="5" key="2">
    <citation type="submission" date="2021-05" db="UniProtKB">
        <authorList>
            <consortium name="EnsemblPlants"/>
        </authorList>
    </citation>
    <scope>IDENTIFICATION</scope>
    <source>
        <strain evidence="5">subsp. malaccensis</strain>
    </source>
</reference>
<organism evidence="5 6">
    <name type="scientific">Musa acuminata subsp. malaccensis</name>
    <name type="common">Wild banana</name>
    <name type="synonym">Musa malaccensis</name>
    <dbReference type="NCBI Taxonomy" id="214687"/>
    <lineage>
        <taxon>Eukaryota</taxon>
        <taxon>Viridiplantae</taxon>
        <taxon>Streptophyta</taxon>
        <taxon>Embryophyta</taxon>
        <taxon>Tracheophyta</taxon>
        <taxon>Spermatophyta</taxon>
        <taxon>Magnoliopsida</taxon>
        <taxon>Liliopsida</taxon>
        <taxon>Zingiberales</taxon>
        <taxon>Musaceae</taxon>
        <taxon>Musa</taxon>
    </lineage>
</organism>
<sequence length="112" mass="12774">MHFHKSGDSMWLPCGPRHPGSIQTTLQELAAKGLAAKILPPPITKTRFRQNGASKYTLLLSKVHCWDLSHLCFKDQTLHLSFFLSFLCYHPLLHVSQCNAKTVFFVLLHKFV</sequence>
<dbReference type="Proteomes" id="UP000012960">
    <property type="component" value="Unplaced"/>
</dbReference>
<dbReference type="InterPro" id="IPR015415">
    <property type="entry name" value="Spast_Vps4_C"/>
</dbReference>
<keyword evidence="1" id="KW-0547">Nucleotide-binding</keyword>
<proteinExistence type="predicted"/>
<evidence type="ECO:0000259" key="3">
    <source>
        <dbReference type="Pfam" id="PF09336"/>
    </source>
</evidence>
<feature type="domain" description="Spastin/Vps4 C-terminal" evidence="3">
    <location>
        <begin position="11"/>
        <end position="49"/>
    </location>
</feature>
<evidence type="ECO:0000256" key="1">
    <source>
        <dbReference type="ARBA" id="ARBA00022741"/>
    </source>
</evidence>
<gene>
    <name evidence="4" type="ORF">GSMUA_157460.1</name>
</gene>
<dbReference type="EMBL" id="HG996471">
    <property type="protein sequence ID" value="CAG1845951.1"/>
    <property type="molecule type" value="Genomic_DNA"/>
</dbReference>
<dbReference type="GO" id="GO:0005524">
    <property type="term" value="F:ATP binding"/>
    <property type="evidence" value="ECO:0007669"/>
    <property type="project" value="UniProtKB-KW"/>
</dbReference>
<evidence type="ECO:0000256" key="2">
    <source>
        <dbReference type="ARBA" id="ARBA00022840"/>
    </source>
</evidence>
<evidence type="ECO:0000313" key="4">
    <source>
        <dbReference type="EMBL" id="CAG1845951.1"/>
    </source>
</evidence>
<name>A0A804JF41_MUSAM</name>
<dbReference type="EnsemblPlants" id="Ma06_t11410.1">
    <property type="protein sequence ID" value="Ma06_p11410.1"/>
    <property type="gene ID" value="Ma06_g11410"/>
</dbReference>
<accession>A0A804JF41</accession>
<keyword evidence="2" id="KW-0067">ATP-binding</keyword>
<reference evidence="4" key="1">
    <citation type="submission" date="2021-03" db="EMBL/GenBank/DDBJ databases">
        <authorList>
            <consortium name="Genoscope - CEA"/>
            <person name="William W."/>
        </authorList>
    </citation>
    <scope>NUCLEOTIDE SEQUENCE</scope>
    <source>
        <strain evidence="4">Doubled-haploid Pahang</strain>
    </source>
</reference>